<dbReference type="InterPro" id="IPR045864">
    <property type="entry name" value="aa-tRNA-synth_II/BPL/LPL"/>
</dbReference>
<comment type="similarity">
    <text evidence="1 7">Belongs to the class-II aminoacyl-tRNA synthetase family. Type 1 subfamily.</text>
</comment>
<keyword evidence="5 7" id="KW-0648">Protein biosynthesis</keyword>
<dbReference type="HAMAP" id="MF_00044">
    <property type="entry name" value="Asp_tRNA_synth_type1"/>
    <property type="match status" value="1"/>
</dbReference>
<comment type="subcellular location">
    <subcellularLocation>
        <location evidence="7">Cytoplasm</location>
    </subcellularLocation>
</comment>
<evidence type="ECO:0000256" key="5">
    <source>
        <dbReference type="ARBA" id="ARBA00022917"/>
    </source>
</evidence>
<dbReference type="PRINTS" id="PR01042">
    <property type="entry name" value="TRNASYNTHASP"/>
</dbReference>
<dbReference type="PANTHER" id="PTHR22594:SF5">
    <property type="entry name" value="ASPARTATE--TRNA LIGASE, MITOCHONDRIAL"/>
    <property type="match status" value="1"/>
</dbReference>
<dbReference type="EC" id="6.1.1.23" evidence="7"/>
<dbReference type="SUPFAM" id="SSF55681">
    <property type="entry name" value="Class II aaRS and biotin synthetases"/>
    <property type="match status" value="1"/>
</dbReference>
<dbReference type="InterPro" id="IPR002312">
    <property type="entry name" value="Asp/Asn-tRNA-synth_IIb"/>
</dbReference>
<dbReference type="SUPFAM" id="SSF50249">
    <property type="entry name" value="Nucleic acid-binding proteins"/>
    <property type="match status" value="1"/>
</dbReference>
<feature type="binding site" evidence="7">
    <location>
        <position position="222"/>
    </location>
    <ligand>
        <name>ATP</name>
        <dbReference type="ChEBI" id="CHEBI:30616"/>
    </ligand>
</feature>
<evidence type="ECO:0000256" key="4">
    <source>
        <dbReference type="ARBA" id="ARBA00022840"/>
    </source>
</evidence>
<dbReference type="InterPro" id="IPR047089">
    <property type="entry name" value="Asp-tRNA-ligase_1_N"/>
</dbReference>
<organism evidence="9">
    <name type="scientific">Candidatus Actinomarina minuta</name>
    <dbReference type="NCBI Taxonomy" id="1389454"/>
    <lineage>
        <taxon>Bacteria</taxon>
        <taxon>Bacillati</taxon>
        <taxon>Actinomycetota</taxon>
        <taxon>Actinomycetes</taxon>
        <taxon>Candidatus Actinomarinidae</taxon>
        <taxon>Candidatus Actinomarinales</taxon>
        <taxon>Candidatus Actinomarineae</taxon>
        <taxon>Candidatus Actinomarinaceae</taxon>
        <taxon>Candidatus Actinomarina</taxon>
    </lineage>
</organism>
<comment type="catalytic activity">
    <reaction evidence="7">
        <text>tRNA(Asx) + L-aspartate + ATP = L-aspartyl-tRNA(Asx) + AMP + diphosphate</text>
        <dbReference type="Rhea" id="RHEA:18349"/>
        <dbReference type="Rhea" id="RHEA-COMP:9710"/>
        <dbReference type="Rhea" id="RHEA-COMP:9711"/>
        <dbReference type="ChEBI" id="CHEBI:29991"/>
        <dbReference type="ChEBI" id="CHEBI:30616"/>
        <dbReference type="ChEBI" id="CHEBI:33019"/>
        <dbReference type="ChEBI" id="CHEBI:78442"/>
        <dbReference type="ChEBI" id="CHEBI:78516"/>
        <dbReference type="ChEBI" id="CHEBI:456215"/>
        <dbReference type="EC" id="6.1.1.23"/>
    </reaction>
</comment>
<dbReference type="Gene3D" id="3.30.1360.30">
    <property type="entry name" value="GAD-like domain"/>
    <property type="match status" value="1"/>
</dbReference>
<dbReference type="GO" id="GO:0005737">
    <property type="term" value="C:cytoplasm"/>
    <property type="evidence" value="ECO:0007669"/>
    <property type="project" value="UniProtKB-SubCell"/>
</dbReference>
<dbReference type="InterPro" id="IPR029351">
    <property type="entry name" value="GAD_dom"/>
</dbReference>
<sequence>MNINELVNSKNDALIENLTGWVDSIRDHGGLTFVDLRDFTGTVQLVFDKSGEVDTKLKNEYYISINGLFKKRDKELVNNKIFLGDVEVEVTELKVINMSKTLPFQIEKDIDTDENIRLKYRYLDLRREPMKVNIMTRSNTFKSIRSVMNDLNIFEIDTPTLIKSTPEGAKDFLVPSRKSPSNFYALPQSPQMYKQLFMMAGFPNYYQIAKCYRDEDSRKDRQPEFTQLDLEFSDANPSLVKSNIEKIVKFVFSDAYDCKIETPFKSISYNDSMNLYGTDKPDMRITETLNDITDFFNDTEINFLKDILKNGGLIKALHTEELLTRNQIDTLDTDIKEMGSNGLGWFKIDNKEITGPLAKLLKESEKSEILKLGSGTLLFQAGDLHSIAQYLDFIRRTIFKPSLNDMYSFVWIEDFPFFEYEDGKLQPSHHPFTSPKDNETFKNDPINAIALHYDLVLNGVELGSGSQRINNPDMQKLVLQKWGLSEEEIEERFGWFIEALSYGTPVHAGFAIGIDRLVAEVLKQPSIRDVIPFPKTQSGLDPLTNAPANIDEIVLEEYNLKYINKDE</sequence>
<keyword evidence="4 7" id="KW-0067">ATP-binding</keyword>
<dbReference type="GO" id="GO:0005524">
    <property type="term" value="F:ATP binding"/>
    <property type="evidence" value="ECO:0007669"/>
    <property type="project" value="UniProtKB-UniRule"/>
</dbReference>
<feature type="domain" description="Aminoacyl-transfer RNA synthetases class-II family profile" evidence="8">
    <location>
        <begin position="137"/>
        <end position="532"/>
    </location>
</feature>
<keyword evidence="2 7" id="KW-0436">Ligase</keyword>
<comment type="subunit">
    <text evidence="7">Homodimer.</text>
</comment>
<keyword evidence="7" id="KW-0963">Cytoplasm</keyword>
<feature type="binding site" evidence="7">
    <location>
        <begin position="513"/>
        <end position="516"/>
    </location>
    <ligand>
        <name>ATP</name>
        <dbReference type="ChEBI" id="CHEBI:30616"/>
    </ligand>
</feature>
<feature type="binding site" evidence="7">
    <location>
        <position position="468"/>
    </location>
    <ligand>
        <name>L-aspartate</name>
        <dbReference type="ChEBI" id="CHEBI:29991"/>
    </ligand>
</feature>
<dbReference type="GO" id="GO:0003676">
    <property type="term" value="F:nucleic acid binding"/>
    <property type="evidence" value="ECO:0007669"/>
    <property type="project" value="InterPro"/>
</dbReference>
<feature type="binding site" evidence="7">
    <location>
        <position position="167"/>
    </location>
    <ligand>
        <name>L-aspartate</name>
        <dbReference type="ChEBI" id="CHEBI:29991"/>
    </ligand>
</feature>
<feature type="site" description="Important for tRNA non-discrimination" evidence="7">
    <location>
        <position position="28"/>
    </location>
</feature>
<dbReference type="SUPFAM" id="SSF55261">
    <property type="entry name" value="GAD domain-like"/>
    <property type="match status" value="1"/>
</dbReference>
<evidence type="ECO:0000256" key="1">
    <source>
        <dbReference type="ARBA" id="ARBA00006303"/>
    </source>
</evidence>
<dbReference type="NCBIfam" id="NF001750">
    <property type="entry name" value="PRK00476.1"/>
    <property type="match status" value="1"/>
</dbReference>
<dbReference type="InterPro" id="IPR004364">
    <property type="entry name" value="Aa-tRNA-synt_II"/>
</dbReference>
<comment type="function">
    <text evidence="7">Aspartyl-tRNA synthetase with relaxed tRNA specificity since it is able to aspartylate not only its cognate tRNA(Asp) but also tRNA(Asn). Reaction proceeds in two steps: L-aspartate is first activated by ATP to form Asp-AMP and then transferred to the acceptor end of tRNA(Asp/Asn).</text>
</comment>
<name>S5DL72_9ACTN</name>
<dbReference type="GO" id="GO:0050560">
    <property type="term" value="F:aspartate-tRNA(Asn) ligase activity"/>
    <property type="evidence" value="ECO:0007669"/>
    <property type="project" value="UniProtKB-EC"/>
</dbReference>
<dbReference type="InterPro" id="IPR004365">
    <property type="entry name" value="NA-bd_OB_tRNA"/>
</dbReference>
<reference evidence="9" key="1">
    <citation type="journal article" date="2013" name="Sci. Rep.">
        <title>Metagenomics uncovers a new group of low GC and ultra-small marine Actinobacteria.</title>
        <authorList>
            <person name="Ghai R."/>
            <person name="Mizuno C.M."/>
            <person name="Picazo A."/>
            <person name="Camacho A."/>
            <person name="Rodriguez-Valera F."/>
        </authorList>
    </citation>
    <scope>NUCLEOTIDE SEQUENCE</scope>
</reference>
<dbReference type="Pfam" id="PF00152">
    <property type="entry name" value="tRNA-synt_2"/>
    <property type="match status" value="1"/>
</dbReference>
<dbReference type="InterPro" id="IPR004524">
    <property type="entry name" value="Asp-tRNA-ligase_1"/>
</dbReference>
<gene>
    <name evidence="7" type="primary">aspS</name>
</gene>
<dbReference type="GO" id="GO:0004815">
    <property type="term" value="F:aspartate-tRNA ligase activity"/>
    <property type="evidence" value="ECO:0007669"/>
    <property type="project" value="UniProtKB-UniRule"/>
</dbReference>
<accession>S5DL72</accession>
<feature type="region of interest" description="Aspartate" evidence="7">
    <location>
        <begin position="191"/>
        <end position="194"/>
    </location>
</feature>
<protein>
    <recommendedName>
        <fullName evidence="7">Aspartate--tRNA(Asp/Asn) ligase</fullName>
        <ecNumber evidence="7">6.1.1.23</ecNumber>
    </recommendedName>
    <alternativeName>
        <fullName evidence="7">Aspartyl-tRNA synthetase</fullName>
        <shortName evidence="7">AspRS</shortName>
    </alternativeName>
    <alternativeName>
        <fullName evidence="7">Non-discriminating aspartyl-tRNA synthetase</fullName>
        <shortName evidence="7">ND-AspRS</shortName>
    </alternativeName>
</protein>
<dbReference type="InterPro" id="IPR004115">
    <property type="entry name" value="GAD-like_sf"/>
</dbReference>
<feature type="binding site" evidence="7">
    <location>
        <position position="461"/>
    </location>
    <ligand>
        <name>ATP</name>
        <dbReference type="ChEBI" id="CHEBI:30616"/>
    </ligand>
</feature>
<comment type="caution">
    <text evidence="7">Lacks conserved residue(s) required for the propagation of feature annotation.</text>
</comment>
<feature type="binding site" evidence="7">
    <location>
        <begin position="213"/>
        <end position="215"/>
    </location>
    <ligand>
        <name>ATP</name>
        <dbReference type="ChEBI" id="CHEBI:30616"/>
    </ligand>
</feature>
<dbReference type="PANTHER" id="PTHR22594">
    <property type="entry name" value="ASPARTYL/LYSYL-TRNA SYNTHETASE"/>
    <property type="match status" value="1"/>
</dbReference>
<dbReference type="EMBL" id="KC811136">
    <property type="protein sequence ID" value="AGQ19589.1"/>
    <property type="molecule type" value="Genomic_DNA"/>
</dbReference>
<feature type="binding site" evidence="7">
    <location>
        <position position="213"/>
    </location>
    <ligand>
        <name>L-aspartate</name>
        <dbReference type="ChEBI" id="CHEBI:29991"/>
    </ligand>
</feature>
<evidence type="ECO:0000256" key="6">
    <source>
        <dbReference type="ARBA" id="ARBA00023146"/>
    </source>
</evidence>
<evidence type="ECO:0000313" key="9">
    <source>
        <dbReference type="EMBL" id="AGQ19589.1"/>
    </source>
</evidence>
<evidence type="ECO:0000256" key="2">
    <source>
        <dbReference type="ARBA" id="ARBA00022598"/>
    </source>
</evidence>
<dbReference type="Pfam" id="PF02938">
    <property type="entry name" value="GAD"/>
    <property type="match status" value="1"/>
</dbReference>
<dbReference type="Gene3D" id="2.40.50.140">
    <property type="entry name" value="Nucleic acid-binding proteins"/>
    <property type="match status" value="1"/>
</dbReference>
<dbReference type="InterPro" id="IPR006195">
    <property type="entry name" value="aa-tRNA-synth_II"/>
</dbReference>
<evidence type="ECO:0000256" key="7">
    <source>
        <dbReference type="HAMAP-Rule" id="MF_00044"/>
    </source>
</evidence>
<proteinExistence type="inferred from homology"/>
<dbReference type="NCBIfam" id="TIGR00459">
    <property type="entry name" value="aspS_bact"/>
    <property type="match status" value="1"/>
</dbReference>
<dbReference type="GO" id="GO:0006422">
    <property type="term" value="P:aspartyl-tRNA aminoacylation"/>
    <property type="evidence" value="ECO:0007669"/>
    <property type="project" value="UniProtKB-UniRule"/>
</dbReference>
<dbReference type="InterPro" id="IPR012340">
    <property type="entry name" value="NA-bd_OB-fold"/>
</dbReference>
<dbReference type="CDD" id="cd04317">
    <property type="entry name" value="EcAspRS_like_N"/>
    <property type="match status" value="1"/>
</dbReference>
<dbReference type="Gene3D" id="3.30.930.10">
    <property type="entry name" value="Bira Bifunctional Protein, Domain 2"/>
    <property type="match status" value="1"/>
</dbReference>
<keyword evidence="6 7" id="KW-0030">Aminoacyl-tRNA synthetase</keyword>
<dbReference type="PROSITE" id="PS50862">
    <property type="entry name" value="AA_TRNA_LIGASE_II"/>
    <property type="match status" value="1"/>
</dbReference>
<feature type="binding site" evidence="7">
    <location>
        <position position="429"/>
    </location>
    <ligand>
        <name>L-aspartate</name>
        <dbReference type="ChEBI" id="CHEBI:29991"/>
    </ligand>
</feature>
<evidence type="ECO:0000259" key="8">
    <source>
        <dbReference type="PROSITE" id="PS50862"/>
    </source>
</evidence>
<dbReference type="AlphaFoldDB" id="S5DL72"/>
<evidence type="ECO:0000256" key="3">
    <source>
        <dbReference type="ARBA" id="ARBA00022741"/>
    </source>
</evidence>
<keyword evidence="3 7" id="KW-0547">Nucleotide-binding</keyword>
<dbReference type="Pfam" id="PF01336">
    <property type="entry name" value="tRNA_anti-codon"/>
    <property type="match status" value="1"/>
</dbReference>